<feature type="compositionally biased region" description="Low complexity" evidence="1">
    <location>
        <begin position="956"/>
        <end position="972"/>
    </location>
</feature>
<evidence type="ECO:0000256" key="1">
    <source>
        <dbReference type="SAM" id="MobiDB-lite"/>
    </source>
</evidence>
<gene>
    <name evidence="2" type="ORF">ACH5RR_030813</name>
</gene>
<evidence type="ECO:0000313" key="2">
    <source>
        <dbReference type="EMBL" id="KAL3511412.1"/>
    </source>
</evidence>
<reference evidence="2 3" key="1">
    <citation type="submission" date="2024-11" db="EMBL/GenBank/DDBJ databases">
        <title>A near-complete genome assembly of Cinchona calisaya.</title>
        <authorList>
            <person name="Lian D.C."/>
            <person name="Zhao X.W."/>
            <person name="Wei L."/>
        </authorList>
    </citation>
    <scope>NUCLEOTIDE SEQUENCE [LARGE SCALE GENOMIC DNA]</scope>
    <source>
        <tissue evidence="2">Nenye</tissue>
    </source>
</reference>
<feature type="compositionally biased region" description="Polar residues" evidence="1">
    <location>
        <begin position="151"/>
        <end position="177"/>
    </location>
</feature>
<sequence>MAPSPAMRCSPGNGRAEKHKRWRSLEGGILFTEREEDDDDLALFNEVQSRERDNFLLQSNDEFEDLFSNKVRYFSDCKLGITVPPRGESSDLLNAGGDKNDYDWLLTPPETPLFPSLDDETLPVYRAQRGRPRSQPISISRSSTMERSNRSSRGSASPNRLSTSPRSSHSTYQSRGRQSPGQHSSPPPGLRPSTPTRRASPPPSKPLTPALRSSSPTPQRISSGPVAPSRVRGNSPVKTGRGSSASPKIKGWQANIPGFSSEAPPNLRTSLADRPASYVRGSSPASKNGPKSGRQSMSPTASRSICSSYSHDRDRFSSHSRGSVASSGDDDGDSLQSIPVSSSDHSAPRSISTFSNSRGLSSSKKPTTIVTSSSAPKRSFDISVQQVDQRKGPPQNMFRPLLSSVPSSTFYAGKSSAAHRSIISRNSSVTTSSNASSDPGASGAHDSEGNEHNQEDITSDCVKEPYHDRQEEVFVFDKADSIDEKSVDKEHEKLIDGRDEYDGHRRLDSHAVGDESSSHRDEGIEISVAPEVLDVKVNLQDADSFVDTLLCSRCGCRYHAVEEISADLKLCKNCRSAEILSVLTNPPETMIADENSPGISANILDHGSADAFTPCAATPVSLAETIGESGTNCYNEPNRNLLPESTGVQGEQILFSQLVGSQPPLSSNTTLNVEIVDQQLQQNGGYSNLKAGVSEGAGISLLLTPSSVKGPIVRSRTFTATSITCDDFSYMRDSATSTRSSFGHNTASASSSRDLGSSRQTEGRAQRQLSSRKLDAENYRYEMCTKHQRSVSSLSGTSTHGFQVSSFTTSSHEESLEVSAVRVEKGNLEVIRVALQDPPLASESIELDNVSIGIESDSNWRTVSELSSHKTNIHPGDTTMASVSNSEDPALHEYVEDLGNDYRSGISVEASSTHPETCWEEDPMSNASTDRQDVAEALNLSSLDAISELEPEKGNVVSPDSVFDVDSQNSKSSMDDLKDSSHRVAPSHDIATSVEESINQDHVHRIIEESTVMLEGQGGTHTRSLTLEEATDSILFCSSIVHNLAYEAANIAIEKENSVLLEGSKPVVTLVGKSNPDRRDSRARSVSKRNNKPQKARQRRSETDSKPPPGNTIPAPEEESEISTTRIVGVHSKGDNMKPPKLESKCNCAIM</sequence>
<feature type="compositionally biased region" description="Polar residues" evidence="1">
    <location>
        <begin position="293"/>
        <end position="306"/>
    </location>
</feature>
<comment type="caution">
    <text evidence="2">The sequence shown here is derived from an EMBL/GenBank/DDBJ whole genome shotgun (WGS) entry which is preliminary data.</text>
</comment>
<feature type="region of interest" description="Disordered" evidence="1">
    <location>
        <begin position="1071"/>
        <end position="1151"/>
    </location>
</feature>
<evidence type="ECO:0000313" key="3">
    <source>
        <dbReference type="Proteomes" id="UP001630127"/>
    </source>
</evidence>
<feature type="compositionally biased region" description="Polar residues" evidence="1">
    <location>
        <begin position="211"/>
        <end position="222"/>
    </location>
</feature>
<feature type="region of interest" description="Disordered" evidence="1">
    <location>
        <begin position="736"/>
        <end position="772"/>
    </location>
</feature>
<feature type="compositionally biased region" description="Low complexity" evidence="1">
    <location>
        <begin position="747"/>
        <end position="759"/>
    </location>
</feature>
<feature type="compositionally biased region" description="Polar residues" evidence="1">
    <location>
        <begin position="736"/>
        <end position="746"/>
    </location>
</feature>
<organism evidence="2 3">
    <name type="scientific">Cinchona calisaya</name>
    <dbReference type="NCBI Taxonomy" id="153742"/>
    <lineage>
        <taxon>Eukaryota</taxon>
        <taxon>Viridiplantae</taxon>
        <taxon>Streptophyta</taxon>
        <taxon>Embryophyta</taxon>
        <taxon>Tracheophyta</taxon>
        <taxon>Spermatophyta</taxon>
        <taxon>Magnoliopsida</taxon>
        <taxon>eudicotyledons</taxon>
        <taxon>Gunneridae</taxon>
        <taxon>Pentapetalae</taxon>
        <taxon>asterids</taxon>
        <taxon>lamiids</taxon>
        <taxon>Gentianales</taxon>
        <taxon>Rubiaceae</taxon>
        <taxon>Cinchonoideae</taxon>
        <taxon>Cinchoneae</taxon>
        <taxon>Cinchona</taxon>
    </lineage>
</organism>
<dbReference type="PANTHER" id="PTHR31949:SF3">
    <property type="entry name" value="RUN_FYVE DOMAIN PROTEIN"/>
    <property type="match status" value="1"/>
</dbReference>
<feature type="compositionally biased region" description="Basic and acidic residues" evidence="1">
    <location>
        <begin position="445"/>
        <end position="457"/>
    </location>
</feature>
<feature type="compositionally biased region" description="Basic residues" evidence="1">
    <location>
        <begin position="1085"/>
        <end position="1098"/>
    </location>
</feature>
<accession>A0ABD2YZY6</accession>
<dbReference type="PANTHER" id="PTHR31949">
    <property type="entry name" value="GASTRIC MUCIN-LIKE PROTEIN"/>
    <property type="match status" value="1"/>
</dbReference>
<feature type="region of interest" description="Disordered" evidence="1">
    <location>
        <begin position="950"/>
        <end position="984"/>
    </location>
</feature>
<feature type="region of interest" description="Disordered" evidence="1">
    <location>
        <begin position="486"/>
        <end position="522"/>
    </location>
</feature>
<feature type="compositionally biased region" description="Basic and acidic residues" evidence="1">
    <location>
        <begin position="973"/>
        <end position="982"/>
    </location>
</feature>
<dbReference type="AlphaFoldDB" id="A0ABD2YZY6"/>
<protein>
    <submittedName>
        <fullName evidence="2">Uncharacterized protein</fullName>
    </submittedName>
</protein>
<feature type="compositionally biased region" description="Basic and acidic residues" evidence="1">
    <location>
        <begin position="1132"/>
        <end position="1144"/>
    </location>
</feature>
<dbReference type="Proteomes" id="UP001630127">
    <property type="component" value="Unassembled WGS sequence"/>
</dbReference>
<feature type="region of interest" description="Disordered" evidence="1">
    <location>
        <begin position="125"/>
        <end position="457"/>
    </location>
</feature>
<dbReference type="EMBL" id="JBJUIK010000012">
    <property type="protein sequence ID" value="KAL3511412.1"/>
    <property type="molecule type" value="Genomic_DNA"/>
</dbReference>
<name>A0ABD2YZY6_9GENT</name>
<proteinExistence type="predicted"/>
<feature type="compositionally biased region" description="Low complexity" evidence="1">
    <location>
        <begin position="420"/>
        <end position="437"/>
    </location>
</feature>
<feature type="compositionally biased region" description="Polar residues" evidence="1">
    <location>
        <begin position="338"/>
        <end position="387"/>
    </location>
</feature>
<feature type="compositionally biased region" description="Low complexity" evidence="1">
    <location>
        <begin position="133"/>
        <end position="143"/>
    </location>
</feature>
<keyword evidence="3" id="KW-1185">Reference proteome</keyword>